<dbReference type="AlphaFoldDB" id="A0AAN5I572"/>
<feature type="transmembrane region" description="Helical" evidence="1">
    <location>
        <begin position="146"/>
        <end position="167"/>
    </location>
</feature>
<evidence type="ECO:0000256" key="1">
    <source>
        <dbReference type="SAM" id="Phobius"/>
    </source>
</evidence>
<dbReference type="EMBL" id="BTRK01000005">
    <property type="protein sequence ID" value="GMR51151.1"/>
    <property type="molecule type" value="Genomic_DNA"/>
</dbReference>
<sequence length="194" mass="22608">MSDLESCMRGRFDGPTLGDRLNHRGPIAVFTAIGLHFNIVLCRIITIQKVILFTNFTIALDRFLIFSSPNIYKCLSGSKKHYFLVLLPWFLASWIVFLFFFLTNDTLRLRTQRFSDVVQFLIITVVQLVGSYLFKFDFNRDIIINSAVSLSASSWTTYTNAIVMFVFNKRVRRCYLTWGRRLWIFKRDLTTASG</sequence>
<keyword evidence="1" id="KW-1133">Transmembrane helix</keyword>
<evidence type="ECO:0000313" key="3">
    <source>
        <dbReference type="Proteomes" id="UP001328107"/>
    </source>
</evidence>
<feature type="non-terminal residue" evidence="2">
    <location>
        <position position="194"/>
    </location>
</feature>
<feature type="transmembrane region" description="Helical" evidence="1">
    <location>
        <begin position="27"/>
        <end position="45"/>
    </location>
</feature>
<keyword evidence="1" id="KW-0472">Membrane</keyword>
<organism evidence="2 3">
    <name type="scientific">Pristionchus mayeri</name>
    <dbReference type="NCBI Taxonomy" id="1317129"/>
    <lineage>
        <taxon>Eukaryota</taxon>
        <taxon>Metazoa</taxon>
        <taxon>Ecdysozoa</taxon>
        <taxon>Nematoda</taxon>
        <taxon>Chromadorea</taxon>
        <taxon>Rhabditida</taxon>
        <taxon>Rhabditina</taxon>
        <taxon>Diplogasteromorpha</taxon>
        <taxon>Diplogasteroidea</taxon>
        <taxon>Neodiplogasteridae</taxon>
        <taxon>Pristionchus</taxon>
    </lineage>
</organism>
<reference evidence="3" key="1">
    <citation type="submission" date="2022-10" db="EMBL/GenBank/DDBJ databases">
        <title>Genome assembly of Pristionchus species.</title>
        <authorList>
            <person name="Yoshida K."/>
            <person name="Sommer R.J."/>
        </authorList>
    </citation>
    <scope>NUCLEOTIDE SEQUENCE [LARGE SCALE GENOMIC DNA]</scope>
    <source>
        <strain evidence="3">RS5460</strain>
    </source>
</reference>
<gene>
    <name evidence="2" type="ORF">PMAYCL1PPCAC_21346</name>
</gene>
<accession>A0AAN5I572</accession>
<dbReference type="Proteomes" id="UP001328107">
    <property type="component" value="Unassembled WGS sequence"/>
</dbReference>
<keyword evidence="1" id="KW-0812">Transmembrane</keyword>
<feature type="transmembrane region" description="Helical" evidence="1">
    <location>
        <begin position="81"/>
        <end position="102"/>
    </location>
</feature>
<evidence type="ECO:0008006" key="4">
    <source>
        <dbReference type="Google" id="ProtNLM"/>
    </source>
</evidence>
<evidence type="ECO:0000313" key="2">
    <source>
        <dbReference type="EMBL" id="GMR51151.1"/>
    </source>
</evidence>
<proteinExistence type="predicted"/>
<protein>
    <recommendedName>
        <fullName evidence="4">G protein-coupled receptor</fullName>
    </recommendedName>
</protein>
<comment type="caution">
    <text evidence="2">The sequence shown here is derived from an EMBL/GenBank/DDBJ whole genome shotgun (WGS) entry which is preliminary data.</text>
</comment>
<name>A0AAN5I572_9BILA</name>
<feature type="transmembrane region" description="Helical" evidence="1">
    <location>
        <begin position="114"/>
        <end position="134"/>
    </location>
</feature>
<keyword evidence="3" id="KW-1185">Reference proteome</keyword>